<evidence type="ECO:0000259" key="9">
    <source>
        <dbReference type="PROSITE" id="PS50109"/>
    </source>
</evidence>
<reference evidence="10 11" key="2">
    <citation type="submission" date="2020-04" db="EMBL/GenBank/DDBJ databases">
        <authorList>
            <person name="Fomenkov A."/>
            <person name="Anton B.P."/>
            <person name="Roberts R.J."/>
        </authorList>
    </citation>
    <scope>NUCLEOTIDE SEQUENCE [LARGE SCALE GENOMIC DNA]</scope>
    <source>
        <strain evidence="10 11">S2</strain>
    </source>
</reference>
<keyword evidence="6" id="KW-0418">Kinase</keyword>
<dbReference type="InterPro" id="IPR003661">
    <property type="entry name" value="HisK_dim/P_dom"/>
</dbReference>
<dbReference type="SUPFAM" id="SSF55781">
    <property type="entry name" value="GAF domain-like"/>
    <property type="match status" value="1"/>
</dbReference>
<protein>
    <recommendedName>
        <fullName evidence="2">histidine kinase</fullName>
        <ecNumber evidence="2">2.7.13.3</ecNumber>
    </recommendedName>
</protein>
<dbReference type="EC" id="2.7.13.3" evidence="2"/>
<dbReference type="SUPFAM" id="SSF55874">
    <property type="entry name" value="ATPase domain of HSP90 chaperone/DNA topoisomerase II/histidine kinase"/>
    <property type="match status" value="1"/>
</dbReference>
<dbReference type="SUPFAM" id="SSF47384">
    <property type="entry name" value="Homodimeric domain of signal transducing histidine kinase"/>
    <property type="match status" value="1"/>
</dbReference>
<evidence type="ECO:0000256" key="5">
    <source>
        <dbReference type="ARBA" id="ARBA00022741"/>
    </source>
</evidence>
<dbReference type="Proteomes" id="UP000501868">
    <property type="component" value="Chromosome"/>
</dbReference>
<keyword evidence="8" id="KW-0902">Two-component regulatory system</keyword>
<evidence type="ECO:0000313" key="10">
    <source>
        <dbReference type="EMBL" id="QIZ08009.1"/>
    </source>
</evidence>
<reference evidence="10 11" key="1">
    <citation type="submission" date="2020-04" db="EMBL/GenBank/DDBJ databases">
        <title>Genome-Wide Identification of 5-Methylcytosine Sites in Bacterial Genomes By High-Throughput Sequencing of MspJI Restriction Fragments.</title>
        <authorList>
            <person name="Wu V."/>
        </authorList>
    </citation>
    <scope>NUCLEOTIDE SEQUENCE [LARGE SCALE GENOMIC DNA]</scope>
    <source>
        <strain evidence="10 11">S2</strain>
    </source>
</reference>
<dbReference type="CDD" id="cd00082">
    <property type="entry name" value="HisKA"/>
    <property type="match status" value="1"/>
</dbReference>
<dbReference type="PANTHER" id="PTHR43065">
    <property type="entry name" value="SENSOR HISTIDINE KINASE"/>
    <property type="match status" value="1"/>
</dbReference>
<evidence type="ECO:0000256" key="3">
    <source>
        <dbReference type="ARBA" id="ARBA00022553"/>
    </source>
</evidence>
<evidence type="ECO:0000256" key="8">
    <source>
        <dbReference type="ARBA" id="ARBA00023012"/>
    </source>
</evidence>
<dbReference type="InterPro" id="IPR004358">
    <property type="entry name" value="Sig_transdc_His_kin-like_C"/>
</dbReference>
<keyword evidence="3" id="KW-0597">Phosphoprotein</keyword>
<dbReference type="InterPro" id="IPR003594">
    <property type="entry name" value="HATPase_dom"/>
</dbReference>
<dbReference type="Pfam" id="PF01590">
    <property type="entry name" value="GAF"/>
    <property type="match status" value="1"/>
</dbReference>
<dbReference type="PROSITE" id="PS50109">
    <property type="entry name" value="HIS_KIN"/>
    <property type="match status" value="1"/>
</dbReference>
<dbReference type="EMBL" id="CP051128">
    <property type="protein sequence ID" value="QIZ08009.1"/>
    <property type="molecule type" value="Genomic_DNA"/>
</dbReference>
<dbReference type="Pfam" id="PF00512">
    <property type="entry name" value="HisKA"/>
    <property type="match status" value="1"/>
</dbReference>
<evidence type="ECO:0000256" key="7">
    <source>
        <dbReference type="ARBA" id="ARBA00022840"/>
    </source>
</evidence>
<dbReference type="Pfam" id="PF02518">
    <property type="entry name" value="HATPase_c"/>
    <property type="match status" value="1"/>
</dbReference>
<dbReference type="SMART" id="SM00388">
    <property type="entry name" value="HisKA"/>
    <property type="match status" value="1"/>
</dbReference>
<evidence type="ECO:0000256" key="4">
    <source>
        <dbReference type="ARBA" id="ARBA00022679"/>
    </source>
</evidence>
<dbReference type="GO" id="GO:0005524">
    <property type="term" value="F:ATP binding"/>
    <property type="evidence" value="ECO:0007669"/>
    <property type="project" value="UniProtKB-KW"/>
</dbReference>
<evidence type="ECO:0000256" key="1">
    <source>
        <dbReference type="ARBA" id="ARBA00000085"/>
    </source>
</evidence>
<dbReference type="Gene3D" id="3.30.565.10">
    <property type="entry name" value="Histidine kinase-like ATPase, C-terminal domain"/>
    <property type="match status" value="1"/>
</dbReference>
<evidence type="ECO:0000256" key="6">
    <source>
        <dbReference type="ARBA" id="ARBA00022777"/>
    </source>
</evidence>
<gene>
    <name evidence="10" type="ORF">HFZ78_15770</name>
</gene>
<dbReference type="InterPro" id="IPR029016">
    <property type="entry name" value="GAF-like_dom_sf"/>
</dbReference>
<keyword evidence="4" id="KW-0808">Transferase</keyword>
<dbReference type="SMART" id="SM00387">
    <property type="entry name" value="HATPase_c"/>
    <property type="match status" value="1"/>
</dbReference>
<accession>A0A6H1P372</accession>
<dbReference type="Gene3D" id="1.10.287.130">
    <property type="match status" value="1"/>
</dbReference>
<proteinExistence type="predicted"/>
<keyword evidence="5" id="KW-0547">Nucleotide-binding</keyword>
<comment type="catalytic activity">
    <reaction evidence="1">
        <text>ATP + protein L-histidine = ADP + protein N-phospho-L-histidine.</text>
        <dbReference type="EC" id="2.7.13.3"/>
    </reaction>
</comment>
<dbReference type="InterPro" id="IPR035965">
    <property type="entry name" value="PAS-like_dom_sf"/>
</dbReference>
<dbReference type="GO" id="GO:0000155">
    <property type="term" value="F:phosphorelay sensor kinase activity"/>
    <property type="evidence" value="ECO:0007669"/>
    <property type="project" value="InterPro"/>
</dbReference>
<feature type="domain" description="Histidine kinase" evidence="9">
    <location>
        <begin position="337"/>
        <end position="550"/>
    </location>
</feature>
<organism evidence="10 11">
    <name type="scientific">Priestia megaterium</name>
    <name type="common">Bacillus megaterium</name>
    <dbReference type="NCBI Taxonomy" id="1404"/>
    <lineage>
        <taxon>Bacteria</taxon>
        <taxon>Bacillati</taxon>
        <taxon>Bacillota</taxon>
        <taxon>Bacilli</taxon>
        <taxon>Bacillales</taxon>
        <taxon>Bacillaceae</taxon>
        <taxon>Priestia</taxon>
    </lineage>
</organism>
<dbReference type="InterPro" id="IPR005467">
    <property type="entry name" value="His_kinase_dom"/>
</dbReference>
<sequence>MHCKKVNPVLEDKQEMIALLTGVKSSKKNYYTELKTTVEQLRKKNIQLEIINEVMKSMKIDMSLDEMLQNVLDRLKVLLHCERLSLLLLRNHELVLTNVYPEGSRGLKINSAIPNRQSLYWSALLNKQIIFQQLLNTSDVFFEKEYLLDLDIHNVIVLPIFIKNKGIGVLSIGRQDPSEWGLDDLVFLEQLTDHLAVSIENTQLYHEVVRGKQQWEDTFKAVDDMIIVFDKNLNVLQYNDSVRSFFQYNELSPSFALLRKECKSIIDETFRSQMPGYRDIYFKNNSICETYTYPVQNHQHQVYGVILYLKDVTEKRKMEAQLLHSGKLAAIGEMAAGIAHELNSPLTAILGNSQLLLRNKEKDDPSSPLLNDIKNCGDRCKRIIKSLLTFSRQDEYIFGSFSLNDGINQVLNILRYQLEKNEIMITLELDEDLPEIEGSQQQIEQIIINLILNARDALELADKAKKEITIITSQQEDEVQLIIMDNGIGIEENRLSEIFHPFHTTKEAEKGTGLGLSVSFGIANAHGGTLEVSSTVKTGSTFTLRLPLPLTQELEVGG</sequence>
<dbReference type="Gene3D" id="3.30.450.20">
    <property type="entry name" value="PAS domain"/>
    <property type="match status" value="1"/>
</dbReference>
<dbReference type="AlphaFoldDB" id="A0A6H1P372"/>
<evidence type="ECO:0000313" key="11">
    <source>
        <dbReference type="Proteomes" id="UP000501868"/>
    </source>
</evidence>
<dbReference type="PANTHER" id="PTHR43065:SF46">
    <property type="entry name" value="C4-DICARBOXYLATE TRANSPORT SENSOR PROTEIN DCTB"/>
    <property type="match status" value="1"/>
</dbReference>
<evidence type="ECO:0000256" key="2">
    <source>
        <dbReference type="ARBA" id="ARBA00012438"/>
    </source>
</evidence>
<keyword evidence="7" id="KW-0067">ATP-binding</keyword>
<dbReference type="InterPro" id="IPR003018">
    <property type="entry name" value="GAF"/>
</dbReference>
<dbReference type="PRINTS" id="PR00344">
    <property type="entry name" value="BCTRLSENSOR"/>
</dbReference>
<dbReference type="SMART" id="SM00065">
    <property type="entry name" value="GAF"/>
    <property type="match status" value="1"/>
</dbReference>
<dbReference type="InterPro" id="IPR036890">
    <property type="entry name" value="HATPase_C_sf"/>
</dbReference>
<name>A0A6H1P372_PRIMG</name>
<dbReference type="InterPro" id="IPR036097">
    <property type="entry name" value="HisK_dim/P_sf"/>
</dbReference>
<dbReference type="SUPFAM" id="SSF55785">
    <property type="entry name" value="PYP-like sensor domain (PAS domain)"/>
    <property type="match status" value="1"/>
</dbReference>
<dbReference type="Gene3D" id="3.30.450.40">
    <property type="match status" value="1"/>
</dbReference>